<reference evidence="1 2" key="1">
    <citation type="submission" date="2019-11" db="EMBL/GenBank/DDBJ databases">
        <title>Whole genome shotgun sequencing (WGS) data from Adlercreutzia equolifaciens ResAG-91, Eggerthella lenta MRI-F36, MRI-F37, MRI-F40, ResAG-49, ResAG-88, ResAG-121, ResAG-145, and Gordonibacter sp. ResAG-5, ResAG-26, ResAG-43, ResAG-50, ResAG-59.</title>
        <authorList>
            <person name="Stoll D.A."/>
            <person name="Danylec N."/>
            <person name="Franz C.M.A.P."/>
            <person name="Huch M."/>
        </authorList>
    </citation>
    <scope>NUCLEOTIDE SEQUENCE [LARGE SCALE GENOMIC DNA]</scope>
    <source>
        <strain evidence="1 2">ResAG-59</strain>
    </source>
</reference>
<evidence type="ECO:0000313" key="1">
    <source>
        <dbReference type="EMBL" id="MVN15051.1"/>
    </source>
</evidence>
<name>A0A6N8IGM2_9ACTN</name>
<accession>A0A6N8IGM2</accession>
<dbReference type="Proteomes" id="UP000468327">
    <property type="component" value="Unassembled WGS sequence"/>
</dbReference>
<keyword evidence="2" id="KW-1185">Reference proteome</keyword>
<proteinExistence type="predicted"/>
<dbReference type="AlphaFoldDB" id="A0A6N8IGM2"/>
<gene>
    <name evidence="1" type="ORF">GO738_06740</name>
</gene>
<evidence type="ECO:0000313" key="2">
    <source>
        <dbReference type="Proteomes" id="UP000468327"/>
    </source>
</evidence>
<sequence length="414" mass="46167">MMRESDIYELRLFDRILIVFRMSRGEYGDLSVEVLSADSSASSLLPLSFDGEPTDERLFEWIRRRRIPKNRAYVDEILKSCGIESDDAKSIIDVSKGLSLNDSYWVVPRGFEGSFAEWNLYENEMSAALQLVAYTGVASNALADGGIPSELTNSGMFPKAWRAEGPKRILYKAGHLFEGANVGKEPYSEYLSFQIAHRVGIDAVPYDLALWKGKLCSTCELFCSKGVAFVPFGFAVPTERFKNMNLREALAYFASLGEEALERFKSMLVFDALICNEDRHMGNYGVLRDSATGAVKGMAPLFDHNVGLFAGAMPDELNVDAMMRKASIGCGAFAPSLDEQAALVIGPAQKAQLERLTGFVFERHPVMDEFDESDTRNHFSDERLRCLSDYVVFRAKALLDLPTVDPEKILRDIG</sequence>
<protein>
    <submittedName>
        <fullName evidence="1">XRE family transcriptional regulator</fullName>
    </submittedName>
</protein>
<dbReference type="EMBL" id="WPOC01000008">
    <property type="protein sequence ID" value="MVN15051.1"/>
    <property type="molecule type" value="Genomic_DNA"/>
</dbReference>
<comment type="caution">
    <text evidence="1">The sequence shown here is derived from an EMBL/GenBank/DDBJ whole genome shotgun (WGS) entry which is preliminary data.</text>
</comment>
<organism evidence="1 2">
    <name type="scientific">Gordonibacter urolithinfaciens</name>
    <dbReference type="NCBI Taxonomy" id="1335613"/>
    <lineage>
        <taxon>Bacteria</taxon>
        <taxon>Bacillati</taxon>
        <taxon>Actinomycetota</taxon>
        <taxon>Coriobacteriia</taxon>
        <taxon>Eggerthellales</taxon>
        <taxon>Eggerthellaceae</taxon>
        <taxon>Gordonibacter</taxon>
    </lineage>
</organism>
<dbReference type="RefSeq" id="WP_087190834.1">
    <property type="nucleotide sequence ID" value="NZ_DBEZYS010000207.1"/>
</dbReference>
<dbReference type="Gene3D" id="1.10.1070.20">
    <property type="match status" value="1"/>
</dbReference>